<dbReference type="Gene3D" id="3.90.1140.10">
    <property type="entry name" value="Cyclic phosphodiesterase"/>
    <property type="match status" value="1"/>
</dbReference>
<comment type="caution">
    <text evidence="3">The sequence shown here is derived from an EMBL/GenBank/DDBJ whole genome shotgun (WGS) entry which is preliminary data.</text>
</comment>
<feature type="short sequence motif" description="HXTX 2" evidence="2">
    <location>
        <begin position="141"/>
        <end position="144"/>
    </location>
</feature>
<comment type="similarity">
    <text evidence="2">Belongs to the 2H phosphoesterase superfamily. ThpR family.</text>
</comment>
<name>A0ABW2Q9Q2_9MICO</name>
<feature type="active site" description="Proton acceptor" evidence="2">
    <location>
        <position position="141"/>
    </location>
</feature>
<dbReference type="HAMAP" id="MF_01940">
    <property type="entry name" value="RNA_CPDase"/>
    <property type="match status" value="1"/>
</dbReference>
<proteinExistence type="inferred from homology"/>
<dbReference type="SUPFAM" id="SSF55144">
    <property type="entry name" value="LigT-like"/>
    <property type="match status" value="1"/>
</dbReference>
<reference evidence="4" key="1">
    <citation type="journal article" date="2019" name="Int. J. Syst. Evol. Microbiol.">
        <title>The Global Catalogue of Microorganisms (GCM) 10K type strain sequencing project: providing services to taxonomists for standard genome sequencing and annotation.</title>
        <authorList>
            <consortium name="The Broad Institute Genomics Platform"/>
            <consortium name="The Broad Institute Genome Sequencing Center for Infectious Disease"/>
            <person name="Wu L."/>
            <person name="Ma J."/>
        </authorList>
    </citation>
    <scope>NUCLEOTIDE SEQUENCE [LARGE SCALE GENOMIC DNA]</scope>
    <source>
        <strain evidence="4">JCM 1490</strain>
    </source>
</reference>
<dbReference type="InterPro" id="IPR009097">
    <property type="entry name" value="Cyclic_Pdiesterase"/>
</dbReference>
<keyword evidence="1 2" id="KW-0378">Hydrolase</keyword>
<gene>
    <name evidence="3" type="primary">thpR</name>
    <name evidence="3" type="ORF">ACFQQL_09805</name>
</gene>
<comment type="function">
    <text evidence="2">Hydrolyzes RNA 2',3'-cyclic phosphodiester to an RNA 2'-phosphomonoester.</text>
</comment>
<feature type="active site" description="Proton donor" evidence="2">
    <location>
        <position position="49"/>
    </location>
</feature>
<comment type="catalytic activity">
    <reaction evidence="2">
        <text>a 3'-end 2',3'-cyclophospho-ribonucleotide-RNA + H2O = a 3'-end 2'-phospho-ribonucleotide-RNA + H(+)</text>
        <dbReference type="Rhea" id="RHEA:11828"/>
        <dbReference type="Rhea" id="RHEA-COMP:10464"/>
        <dbReference type="Rhea" id="RHEA-COMP:17353"/>
        <dbReference type="ChEBI" id="CHEBI:15377"/>
        <dbReference type="ChEBI" id="CHEBI:15378"/>
        <dbReference type="ChEBI" id="CHEBI:83064"/>
        <dbReference type="ChEBI" id="CHEBI:173113"/>
        <dbReference type="EC" id="3.1.4.58"/>
    </reaction>
</comment>
<dbReference type="InterPro" id="IPR004175">
    <property type="entry name" value="RNA_CPDase"/>
</dbReference>
<evidence type="ECO:0000313" key="3">
    <source>
        <dbReference type="EMBL" id="MFC7405402.1"/>
    </source>
</evidence>
<dbReference type="NCBIfam" id="TIGR02258">
    <property type="entry name" value="2_5_ligase"/>
    <property type="match status" value="1"/>
</dbReference>
<feature type="short sequence motif" description="HXTX 1" evidence="2">
    <location>
        <begin position="49"/>
        <end position="52"/>
    </location>
</feature>
<dbReference type="RefSeq" id="WP_382393700.1">
    <property type="nucleotide sequence ID" value="NZ_JBHTCQ010000001.1"/>
</dbReference>
<dbReference type="PANTHER" id="PTHR35561">
    <property type="entry name" value="RNA 2',3'-CYCLIC PHOSPHODIESTERASE"/>
    <property type="match status" value="1"/>
</dbReference>
<evidence type="ECO:0000313" key="4">
    <source>
        <dbReference type="Proteomes" id="UP001596455"/>
    </source>
</evidence>
<dbReference type="PANTHER" id="PTHR35561:SF1">
    <property type="entry name" value="RNA 2',3'-CYCLIC PHOSPHODIESTERASE"/>
    <property type="match status" value="1"/>
</dbReference>
<organism evidence="3 4">
    <name type="scientific">Georgenia alba</name>
    <dbReference type="NCBI Taxonomy" id="2233858"/>
    <lineage>
        <taxon>Bacteria</taxon>
        <taxon>Bacillati</taxon>
        <taxon>Actinomycetota</taxon>
        <taxon>Actinomycetes</taxon>
        <taxon>Micrococcales</taxon>
        <taxon>Bogoriellaceae</taxon>
        <taxon>Georgenia</taxon>
    </lineage>
</organism>
<evidence type="ECO:0000256" key="1">
    <source>
        <dbReference type="ARBA" id="ARBA00022801"/>
    </source>
</evidence>
<dbReference type="EMBL" id="JBHTCQ010000001">
    <property type="protein sequence ID" value="MFC7405402.1"/>
    <property type="molecule type" value="Genomic_DNA"/>
</dbReference>
<dbReference type="Pfam" id="PF13563">
    <property type="entry name" value="2_5_RNA_ligase2"/>
    <property type="match status" value="1"/>
</dbReference>
<protein>
    <recommendedName>
        <fullName evidence="2">RNA 2',3'-cyclic phosphodiesterase</fullName>
        <shortName evidence="2">RNA 2',3'-CPDase</shortName>
        <ecNumber evidence="2">3.1.4.58</ecNumber>
    </recommendedName>
</protein>
<evidence type="ECO:0000256" key="2">
    <source>
        <dbReference type="HAMAP-Rule" id="MF_01940"/>
    </source>
</evidence>
<dbReference type="Proteomes" id="UP001596455">
    <property type="component" value="Unassembled WGS sequence"/>
</dbReference>
<sequence>MRLFVCLPLPDQVAGHLDLAVQAVTTLDPAPAPGAGRPALRWLPAEQRHITLAFYGEVADGAVDDLTADLTATAARFAPPSLRLHGAGVFSGRTLWVGVQHEEPRGHSAPATLLTDLMAACEDVGERFVPQLERRGRHRAHVTLARSRDPRRGDGELRRRSRALAVYAGPVWSAGELLLVRSELGAGKGGSARHTTLAEIPLGGDGRARPLP</sequence>
<accession>A0ABW2Q9Q2</accession>
<keyword evidence="4" id="KW-1185">Reference proteome</keyword>
<dbReference type="EC" id="3.1.4.58" evidence="2"/>